<feature type="non-terminal residue" evidence="3">
    <location>
        <position position="126"/>
    </location>
</feature>
<dbReference type="Gene3D" id="3.40.50.1400">
    <property type="match status" value="1"/>
</dbReference>
<name>A0A382D0U9_9ZZZZ</name>
<reference evidence="3" key="1">
    <citation type="submission" date="2018-05" db="EMBL/GenBank/DDBJ databases">
        <authorList>
            <person name="Lanie J.A."/>
            <person name="Ng W.-L."/>
            <person name="Kazmierczak K.M."/>
            <person name="Andrzejewski T.M."/>
            <person name="Davidsen T.M."/>
            <person name="Wayne K.J."/>
            <person name="Tettelin H."/>
            <person name="Glass J.I."/>
            <person name="Rusch D."/>
            <person name="Podicherti R."/>
            <person name="Tsui H.-C.T."/>
            <person name="Winkler M.E."/>
        </authorList>
    </citation>
    <scope>NUCLEOTIDE SEQUENCE</scope>
</reference>
<proteinExistence type="predicted"/>
<evidence type="ECO:0000256" key="2">
    <source>
        <dbReference type="ARBA" id="ARBA00023239"/>
    </source>
</evidence>
<dbReference type="Pfam" id="PF01903">
    <property type="entry name" value="CbiX"/>
    <property type="match status" value="1"/>
</dbReference>
<keyword evidence="1" id="KW-0479">Metal-binding</keyword>
<gene>
    <name evidence="3" type="ORF">METZ01_LOCUS184067</name>
</gene>
<evidence type="ECO:0000313" key="3">
    <source>
        <dbReference type="EMBL" id="SVB31213.1"/>
    </source>
</evidence>
<dbReference type="GO" id="GO:0046872">
    <property type="term" value="F:metal ion binding"/>
    <property type="evidence" value="ECO:0007669"/>
    <property type="project" value="UniProtKB-KW"/>
</dbReference>
<dbReference type="GO" id="GO:0016829">
    <property type="term" value="F:lyase activity"/>
    <property type="evidence" value="ECO:0007669"/>
    <property type="project" value="UniProtKB-KW"/>
</dbReference>
<dbReference type="SUPFAM" id="SSF53800">
    <property type="entry name" value="Chelatase"/>
    <property type="match status" value="1"/>
</dbReference>
<dbReference type="InterPro" id="IPR002762">
    <property type="entry name" value="CbiX-like"/>
</dbReference>
<organism evidence="3">
    <name type="scientific">marine metagenome</name>
    <dbReference type="NCBI Taxonomy" id="408172"/>
    <lineage>
        <taxon>unclassified sequences</taxon>
        <taxon>metagenomes</taxon>
        <taxon>ecological metagenomes</taxon>
    </lineage>
</organism>
<sequence>MKNKKIGVILIGHGGLPSDIPKEIIEDFMKVHKQRIRTGTPITSKEKELDKVIRFWTRSPATDPYKYGLEKLAAHLAPQLEDYILMTAYNEFCYPSIEQAADVLAEKGVTEVILVTTMITPGGSHS</sequence>
<evidence type="ECO:0000256" key="1">
    <source>
        <dbReference type="ARBA" id="ARBA00022723"/>
    </source>
</evidence>
<protein>
    <recommendedName>
        <fullName evidence="4">Sirohydrochlorin cobaltochelatase</fullName>
    </recommendedName>
</protein>
<dbReference type="EMBL" id="UINC01036757">
    <property type="protein sequence ID" value="SVB31213.1"/>
    <property type="molecule type" value="Genomic_DNA"/>
</dbReference>
<evidence type="ECO:0008006" key="4">
    <source>
        <dbReference type="Google" id="ProtNLM"/>
    </source>
</evidence>
<dbReference type="AlphaFoldDB" id="A0A382D0U9"/>
<keyword evidence="2" id="KW-0456">Lyase</keyword>
<accession>A0A382D0U9</accession>